<dbReference type="RefSeq" id="WP_190944020.1">
    <property type="nucleotide sequence ID" value="NZ_JACJSI010000096.1"/>
</dbReference>
<organism evidence="2 3">
    <name type="scientific">Nostoc flagelliforme FACHB-838</name>
    <dbReference type="NCBI Taxonomy" id="2692904"/>
    <lineage>
        <taxon>Bacteria</taxon>
        <taxon>Bacillati</taxon>
        <taxon>Cyanobacteriota</taxon>
        <taxon>Cyanophyceae</taxon>
        <taxon>Nostocales</taxon>
        <taxon>Nostocaceae</taxon>
        <taxon>Nostoc</taxon>
    </lineage>
</organism>
<name>A0ABR8DVL0_9NOSO</name>
<sequence>MTTDSSKPLIDFSDAKEPPRSLNLEHEAAPIEPEEVSRDVQPDPVPGDFNSQEGNTKDIANSSIINANISAG</sequence>
<proteinExistence type="predicted"/>
<evidence type="ECO:0000256" key="1">
    <source>
        <dbReference type="SAM" id="MobiDB-lite"/>
    </source>
</evidence>
<keyword evidence="3" id="KW-1185">Reference proteome</keyword>
<gene>
    <name evidence="2" type="ORF">H6G97_29390</name>
</gene>
<reference evidence="2 3" key="1">
    <citation type="journal article" date="2020" name="ISME J.">
        <title>Comparative genomics reveals insights into cyanobacterial evolution and habitat adaptation.</title>
        <authorList>
            <person name="Chen M.Y."/>
            <person name="Teng W.K."/>
            <person name="Zhao L."/>
            <person name="Hu C.X."/>
            <person name="Zhou Y.K."/>
            <person name="Han B.P."/>
            <person name="Song L.R."/>
            <person name="Shu W.S."/>
        </authorList>
    </citation>
    <scope>NUCLEOTIDE SEQUENCE [LARGE SCALE GENOMIC DNA]</scope>
    <source>
        <strain evidence="2 3">FACHB-838</strain>
    </source>
</reference>
<evidence type="ECO:0000313" key="2">
    <source>
        <dbReference type="EMBL" id="MBD2533454.1"/>
    </source>
</evidence>
<protein>
    <submittedName>
        <fullName evidence="2">Uncharacterized protein</fullName>
    </submittedName>
</protein>
<feature type="compositionally biased region" description="Basic and acidic residues" evidence="1">
    <location>
        <begin position="13"/>
        <end position="41"/>
    </location>
</feature>
<dbReference type="EMBL" id="JACJSI010000096">
    <property type="protein sequence ID" value="MBD2533454.1"/>
    <property type="molecule type" value="Genomic_DNA"/>
</dbReference>
<dbReference type="Proteomes" id="UP000623440">
    <property type="component" value="Unassembled WGS sequence"/>
</dbReference>
<comment type="caution">
    <text evidence="2">The sequence shown here is derived from an EMBL/GenBank/DDBJ whole genome shotgun (WGS) entry which is preliminary data.</text>
</comment>
<feature type="compositionally biased region" description="Low complexity" evidence="1">
    <location>
        <begin position="59"/>
        <end position="72"/>
    </location>
</feature>
<evidence type="ECO:0000313" key="3">
    <source>
        <dbReference type="Proteomes" id="UP000623440"/>
    </source>
</evidence>
<accession>A0ABR8DVL0</accession>
<feature type="region of interest" description="Disordered" evidence="1">
    <location>
        <begin position="1"/>
        <end position="72"/>
    </location>
</feature>